<accession>A0A1T4SWT4</accession>
<organism evidence="1 2">
    <name type="scientific">Consotaella salsifontis</name>
    <dbReference type="NCBI Taxonomy" id="1365950"/>
    <lineage>
        <taxon>Bacteria</taxon>
        <taxon>Pseudomonadati</taxon>
        <taxon>Pseudomonadota</taxon>
        <taxon>Alphaproteobacteria</taxon>
        <taxon>Hyphomicrobiales</taxon>
        <taxon>Aurantimonadaceae</taxon>
        <taxon>Consotaella</taxon>
    </lineage>
</organism>
<protein>
    <recommendedName>
        <fullName evidence="3">DUF2188 domain-containing protein</fullName>
    </recommendedName>
</protein>
<evidence type="ECO:0000313" key="2">
    <source>
        <dbReference type="Proteomes" id="UP000190135"/>
    </source>
</evidence>
<evidence type="ECO:0008006" key="3">
    <source>
        <dbReference type="Google" id="ProtNLM"/>
    </source>
</evidence>
<evidence type="ECO:0000313" key="1">
    <source>
        <dbReference type="EMBL" id="SKA32724.1"/>
    </source>
</evidence>
<sequence>MTMHMRHVDYVVEPLDDEWTVSMRGERAGRFPSRLAALRSALEDAERVDRMGFEVSVWLRHPGRSSRKLPDRLLSQAAIARRSLGPTLRA</sequence>
<dbReference type="EMBL" id="FUXL01000015">
    <property type="protein sequence ID" value="SKA32724.1"/>
    <property type="molecule type" value="Genomic_DNA"/>
</dbReference>
<proteinExistence type="predicted"/>
<name>A0A1T4SWT4_9HYPH</name>
<dbReference type="Proteomes" id="UP000190135">
    <property type="component" value="Unassembled WGS sequence"/>
</dbReference>
<dbReference type="AlphaFoldDB" id="A0A1T4SWT4"/>
<reference evidence="1 2" key="1">
    <citation type="submission" date="2017-02" db="EMBL/GenBank/DDBJ databases">
        <authorList>
            <person name="Peterson S.W."/>
        </authorList>
    </citation>
    <scope>NUCLEOTIDE SEQUENCE [LARGE SCALE GENOMIC DNA]</scope>
    <source>
        <strain evidence="1 2">USBA 369</strain>
    </source>
</reference>
<keyword evidence="2" id="KW-1185">Reference proteome</keyword>
<gene>
    <name evidence="1" type="ORF">SAMN05428963_11542</name>
</gene>